<dbReference type="EMBL" id="CABVHF010000035">
    <property type="protein sequence ID" value="VVN32141.1"/>
    <property type="molecule type" value="Genomic_DNA"/>
</dbReference>
<proteinExistence type="predicted"/>
<dbReference type="NCBIfam" id="NF007853">
    <property type="entry name" value="PRK10562.1"/>
    <property type="match status" value="1"/>
</dbReference>
<evidence type="ECO:0000259" key="3">
    <source>
        <dbReference type="PROSITE" id="PS51186"/>
    </source>
</evidence>
<keyword evidence="2 4" id="KW-0012">Acyltransferase</keyword>
<evidence type="ECO:0000256" key="2">
    <source>
        <dbReference type="ARBA" id="ARBA00023315"/>
    </source>
</evidence>
<protein>
    <submittedName>
        <fullName evidence="4">Putative N-acetyltransferase YjaB</fullName>
        <ecNumber evidence="4">2.3.1.-</ecNumber>
    </submittedName>
</protein>
<dbReference type="CDD" id="cd04301">
    <property type="entry name" value="NAT_SF"/>
    <property type="match status" value="1"/>
</dbReference>
<accession>A0A5E6WVT6</accession>
<dbReference type="Proteomes" id="UP000399692">
    <property type="component" value="Unassembled WGS sequence"/>
</dbReference>
<dbReference type="RefSeq" id="WP_150571569.1">
    <property type="nucleotide sequence ID" value="NZ_CABVHF010000035.1"/>
</dbReference>
<dbReference type="PANTHER" id="PTHR43800:SF1">
    <property type="entry name" value="PEPTIDYL-LYSINE N-ACETYLTRANSFERASE YJAB"/>
    <property type="match status" value="1"/>
</dbReference>
<dbReference type="AlphaFoldDB" id="A0A5E6WVT6"/>
<dbReference type="GO" id="GO:0016747">
    <property type="term" value="F:acyltransferase activity, transferring groups other than amino-acyl groups"/>
    <property type="evidence" value="ECO:0007669"/>
    <property type="project" value="InterPro"/>
</dbReference>
<dbReference type="InterPro" id="IPR016181">
    <property type="entry name" value="Acyl_CoA_acyltransferase"/>
</dbReference>
<dbReference type="SUPFAM" id="SSF55729">
    <property type="entry name" value="Acyl-CoA N-acyltransferases (Nat)"/>
    <property type="match status" value="1"/>
</dbReference>
<dbReference type="InterPro" id="IPR000182">
    <property type="entry name" value="GNAT_dom"/>
</dbReference>
<reference evidence="4 5" key="1">
    <citation type="submission" date="2019-09" db="EMBL/GenBank/DDBJ databases">
        <authorList>
            <person name="Chandra G."/>
            <person name="Truman W A."/>
        </authorList>
    </citation>
    <scope>NUCLEOTIDE SEQUENCE [LARGE SCALE GENOMIC DNA]</scope>
    <source>
        <strain evidence="4">PS631</strain>
    </source>
</reference>
<name>A0A5E6WVT6_PSEFL</name>
<organism evidence="4 5">
    <name type="scientific">Pseudomonas fluorescens</name>
    <dbReference type="NCBI Taxonomy" id="294"/>
    <lineage>
        <taxon>Bacteria</taxon>
        <taxon>Pseudomonadati</taxon>
        <taxon>Pseudomonadota</taxon>
        <taxon>Gammaproteobacteria</taxon>
        <taxon>Pseudomonadales</taxon>
        <taxon>Pseudomonadaceae</taxon>
        <taxon>Pseudomonas</taxon>
    </lineage>
</organism>
<dbReference type="EC" id="2.3.1.-" evidence="4"/>
<keyword evidence="1 4" id="KW-0808">Transferase</keyword>
<sequence length="142" mass="16352">MIRRYQPCDINHVLDLWLDASIKAHDFIPEAFWREQLGAMRDHYLPQAENFVIEGDGRVLGFMSLHENRLEALFVSSHAQGRGLGRQLLQEAKRLRTALELNVYSANERAIAFYQACGFSTVAESHDPVTGQQELTMRWSYN</sequence>
<dbReference type="PROSITE" id="PS51186">
    <property type="entry name" value="GNAT"/>
    <property type="match status" value="1"/>
</dbReference>
<evidence type="ECO:0000256" key="1">
    <source>
        <dbReference type="ARBA" id="ARBA00022679"/>
    </source>
</evidence>
<dbReference type="Pfam" id="PF00583">
    <property type="entry name" value="Acetyltransf_1"/>
    <property type="match status" value="1"/>
</dbReference>
<evidence type="ECO:0000313" key="5">
    <source>
        <dbReference type="Proteomes" id="UP000399692"/>
    </source>
</evidence>
<dbReference type="OrthoDB" id="9789605at2"/>
<gene>
    <name evidence="4" type="primary">yjaB_2</name>
    <name evidence="4" type="ORF">PS631_04963</name>
</gene>
<dbReference type="Gene3D" id="3.40.630.30">
    <property type="match status" value="1"/>
</dbReference>
<feature type="domain" description="N-acetyltransferase" evidence="3">
    <location>
        <begin position="1"/>
        <end position="142"/>
    </location>
</feature>
<evidence type="ECO:0000313" key="4">
    <source>
        <dbReference type="EMBL" id="VVN32141.1"/>
    </source>
</evidence>
<dbReference type="PANTHER" id="PTHR43800">
    <property type="entry name" value="PEPTIDYL-LYSINE N-ACETYLTRANSFERASE YJAB"/>
    <property type="match status" value="1"/>
</dbReference>